<accession>A0A238LA05</accession>
<dbReference type="EMBL" id="FXZK01000001">
    <property type="protein sequence ID" value="SMY06245.1"/>
    <property type="molecule type" value="Genomic_DNA"/>
</dbReference>
<keyword evidence="1" id="KW-0732">Signal</keyword>
<dbReference type="OrthoDB" id="6119866at2"/>
<name>A0A238LA05_9RHOB</name>
<sequence length="158" mass="17079">MTQVLQIAAIAIATFGTGAATLSVMNEDIPDHVVPDGDWAATGALDGMTFRIYGGDADSGAVLEDDIVFRDGTFLSVDCENYCNFGWSDYQTKEIDGVMYFTTTAICPDAPHTVVWYGMITGDEVSIEGTWTTRRWYWTNQIAIQATGTATPPEAVSG</sequence>
<reference evidence="2 3" key="1">
    <citation type="submission" date="2017-05" db="EMBL/GenBank/DDBJ databases">
        <authorList>
            <person name="Song R."/>
            <person name="Chenine A.L."/>
            <person name="Ruprecht R.M."/>
        </authorList>
    </citation>
    <scope>NUCLEOTIDE SEQUENCE [LARGE SCALE GENOMIC DNA]</scope>
    <source>
        <strain evidence="2 3">CECT 8899</strain>
    </source>
</reference>
<evidence type="ECO:0008006" key="4">
    <source>
        <dbReference type="Google" id="ProtNLM"/>
    </source>
</evidence>
<dbReference type="RefSeq" id="WP_093991364.1">
    <property type="nucleotide sequence ID" value="NZ_FXZK01000001.1"/>
</dbReference>
<evidence type="ECO:0000313" key="2">
    <source>
        <dbReference type="EMBL" id="SMY06245.1"/>
    </source>
</evidence>
<feature type="chain" id="PRO_5012963758" description="DUF306 domain-containing protein" evidence="1">
    <location>
        <begin position="20"/>
        <end position="158"/>
    </location>
</feature>
<dbReference type="Proteomes" id="UP000201613">
    <property type="component" value="Unassembled WGS sequence"/>
</dbReference>
<keyword evidence="3" id="KW-1185">Reference proteome</keyword>
<gene>
    <name evidence="2" type="ORF">LOM8899_00368</name>
</gene>
<evidence type="ECO:0000256" key="1">
    <source>
        <dbReference type="SAM" id="SignalP"/>
    </source>
</evidence>
<evidence type="ECO:0000313" key="3">
    <source>
        <dbReference type="Proteomes" id="UP000201613"/>
    </source>
</evidence>
<protein>
    <recommendedName>
        <fullName evidence="4">DUF306 domain-containing protein</fullName>
    </recommendedName>
</protein>
<feature type="signal peptide" evidence="1">
    <location>
        <begin position="1"/>
        <end position="19"/>
    </location>
</feature>
<proteinExistence type="predicted"/>
<organism evidence="2 3">
    <name type="scientific">Flavimaricola marinus</name>
    <dbReference type="NCBI Taxonomy" id="1819565"/>
    <lineage>
        <taxon>Bacteria</taxon>
        <taxon>Pseudomonadati</taxon>
        <taxon>Pseudomonadota</taxon>
        <taxon>Alphaproteobacteria</taxon>
        <taxon>Rhodobacterales</taxon>
        <taxon>Paracoccaceae</taxon>
        <taxon>Flavimaricola</taxon>
    </lineage>
</organism>
<dbReference type="AlphaFoldDB" id="A0A238LA05"/>